<sequence>MFDEDQDIKAIRDGIKALCLNLLLNVSSKGSANKSSK</sequence>
<reference evidence="1" key="1">
    <citation type="submission" date="2018-05" db="EMBL/GenBank/DDBJ databases">
        <authorList>
            <person name="Lanie J.A."/>
            <person name="Ng W.-L."/>
            <person name="Kazmierczak K.M."/>
            <person name="Andrzejewski T.M."/>
            <person name="Davidsen T.M."/>
            <person name="Wayne K.J."/>
            <person name="Tettelin H."/>
            <person name="Glass J.I."/>
            <person name="Rusch D."/>
            <person name="Podicherti R."/>
            <person name="Tsui H.-C.T."/>
            <person name="Winkler M.E."/>
        </authorList>
    </citation>
    <scope>NUCLEOTIDE SEQUENCE</scope>
</reference>
<name>A0A381QHP2_9ZZZZ</name>
<accession>A0A381QHP2</accession>
<protein>
    <submittedName>
        <fullName evidence="1">Uncharacterized protein</fullName>
    </submittedName>
</protein>
<organism evidence="1">
    <name type="scientific">marine metagenome</name>
    <dbReference type="NCBI Taxonomy" id="408172"/>
    <lineage>
        <taxon>unclassified sequences</taxon>
        <taxon>metagenomes</taxon>
        <taxon>ecological metagenomes</taxon>
    </lineage>
</organism>
<proteinExistence type="predicted"/>
<gene>
    <name evidence="1" type="ORF">METZ01_LOCUS30027</name>
</gene>
<dbReference type="AlphaFoldDB" id="A0A381QHP2"/>
<dbReference type="EMBL" id="UINC01001306">
    <property type="protein sequence ID" value="SUZ77173.1"/>
    <property type="molecule type" value="Genomic_DNA"/>
</dbReference>
<evidence type="ECO:0000313" key="1">
    <source>
        <dbReference type="EMBL" id="SUZ77173.1"/>
    </source>
</evidence>